<evidence type="ECO:0000313" key="4">
    <source>
        <dbReference type="Proteomes" id="UP000000768"/>
    </source>
</evidence>
<dbReference type="Pfam" id="PF23324">
    <property type="entry name" value="DUF7086"/>
    <property type="match status" value="1"/>
</dbReference>
<dbReference type="InterPro" id="IPR055513">
    <property type="entry name" value="DUF7086"/>
</dbReference>
<name>A0A1B6P9V0_SORBI</name>
<dbReference type="STRING" id="4558.A0A1B6P9V0"/>
<gene>
    <name evidence="3" type="ORF">SORBI_3009G219800</name>
</gene>
<protein>
    <recommendedName>
        <fullName evidence="2">DUF7086 domain-containing protein</fullName>
    </recommendedName>
</protein>
<evidence type="ECO:0000259" key="2">
    <source>
        <dbReference type="Pfam" id="PF23324"/>
    </source>
</evidence>
<keyword evidence="4" id="KW-1185">Reference proteome</keyword>
<dbReference type="Proteomes" id="UP000000768">
    <property type="component" value="Chromosome 9"/>
</dbReference>
<sequence>MADNKPGCYTLVSGDGGRASSGRLIRRRIADDEGSGGFLDLSLGSIYNNRPSSAVADDDVFSPVERALLPAAALLDASGVASVVAAAAATAAYAPPAPASRASPFALGLAAASAVPGDGNGHGAPVFFLAANAAATNQGRQVAPALTTPSVSSFQPLFARGGIGDNGNNPSAAVPAPARASDSATTPPPAPRSKGVVALFAASPPSSAQPAAPIKKAPHGRRDNTTTGRRRRRRSGAAGDDADDDADAAPTNGDENAPPPFPWATKTAGTHPTLAELIERGIASVQGEVRCKRCDAGKTISYEIRAKFEELSGFIIRNVEAMHDRAPPEWMCPALPDCDKCGQKNSLRPVIAAEKWRINWMFLLLGQTLGLCTLEQLKHFCARTRQHRTGAKDRVLYSTYMELCNQLCPGGPFDMASERKNRTRPFA</sequence>
<accession>A0A1B6P9V0</accession>
<dbReference type="AlphaFoldDB" id="A0A1B6P9V0"/>
<reference evidence="4" key="2">
    <citation type="journal article" date="2018" name="Plant J.">
        <title>The Sorghum bicolor reference genome: improved assembly, gene annotations, a transcriptome atlas, and signatures of genome organization.</title>
        <authorList>
            <person name="McCormick R.F."/>
            <person name="Truong S.K."/>
            <person name="Sreedasyam A."/>
            <person name="Jenkins J."/>
            <person name="Shu S."/>
            <person name="Sims D."/>
            <person name="Kennedy M."/>
            <person name="Amirebrahimi M."/>
            <person name="Weers B.D."/>
            <person name="McKinley B."/>
            <person name="Mattison A."/>
            <person name="Morishige D.T."/>
            <person name="Grimwood J."/>
            <person name="Schmutz J."/>
            <person name="Mullet J.E."/>
        </authorList>
    </citation>
    <scope>NUCLEOTIDE SEQUENCE [LARGE SCALE GENOMIC DNA]</scope>
    <source>
        <strain evidence="4">cv. BTx623</strain>
    </source>
</reference>
<organism evidence="3 4">
    <name type="scientific">Sorghum bicolor</name>
    <name type="common">Sorghum</name>
    <name type="synonym">Sorghum vulgare</name>
    <dbReference type="NCBI Taxonomy" id="4558"/>
    <lineage>
        <taxon>Eukaryota</taxon>
        <taxon>Viridiplantae</taxon>
        <taxon>Streptophyta</taxon>
        <taxon>Embryophyta</taxon>
        <taxon>Tracheophyta</taxon>
        <taxon>Spermatophyta</taxon>
        <taxon>Magnoliopsida</taxon>
        <taxon>Liliopsida</taxon>
        <taxon>Poales</taxon>
        <taxon>Poaceae</taxon>
        <taxon>PACMAD clade</taxon>
        <taxon>Panicoideae</taxon>
        <taxon>Andropogonodae</taxon>
        <taxon>Andropogoneae</taxon>
        <taxon>Sorghinae</taxon>
        <taxon>Sorghum</taxon>
    </lineage>
</organism>
<feature type="region of interest" description="Disordered" evidence="1">
    <location>
        <begin position="157"/>
        <end position="268"/>
    </location>
</feature>
<evidence type="ECO:0000256" key="1">
    <source>
        <dbReference type="SAM" id="MobiDB-lite"/>
    </source>
</evidence>
<dbReference type="PANTHER" id="PTHR34272">
    <property type="entry name" value="EXPRESSED PROTEIN"/>
    <property type="match status" value="1"/>
</dbReference>
<dbReference type="EMBL" id="CM000768">
    <property type="protein sequence ID" value="KXG22473.1"/>
    <property type="molecule type" value="Genomic_DNA"/>
</dbReference>
<dbReference type="InParanoid" id="A0A1B6P9V0"/>
<dbReference type="OMA" id="CARTRQH"/>
<feature type="compositionally biased region" description="Low complexity" evidence="1">
    <location>
        <begin position="201"/>
        <end position="215"/>
    </location>
</feature>
<dbReference type="PANTHER" id="PTHR34272:SF1">
    <property type="entry name" value="EXPRESSED PROTEIN"/>
    <property type="match status" value="1"/>
</dbReference>
<evidence type="ECO:0000313" key="3">
    <source>
        <dbReference type="EMBL" id="KXG22473.1"/>
    </source>
</evidence>
<dbReference type="Gramene" id="KXG22473">
    <property type="protein sequence ID" value="KXG22473"/>
    <property type="gene ID" value="SORBI_3009G219800"/>
</dbReference>
<feature type="compositionally biased region" description="Low complexity" evidence="1">
    <location>
        <begin position="170"/>
        <end position="185"/>
    </location>
</feature>
<proteinExistence type="predicted"/>
<feature type="domain" description="DUF7086" evidence="2">
    <location>
        <begin position="275"/>
        <end position="407"/>
    </location>
</feature>
<reference evidence="3 4" key="1">
    <citation type="journal article" date="2009" name="Nature">
        <title>The Sorghum bicolor genome and the diversification of grasses.</title>
        <authorList>
            <person name="Paterson A.H."/>
            <person name="Bowers J.E."/>
            <person name="Bruggmann R."/>
            <person name="Dubchak I."/>
            <person name="Grimwood J."/>
            <person name="Gundlach H."/>
            <person name="Haberer G."/>
            <person name="Hellsten U."/>
            <person name="Mitros T."/>
            <person name="Poliakov A."/>
            <person name="Schmutz J."/>
            <person name="Spannagl M."/>
            <person name="Tang H."/>
            <person name="Wang X."/>
            <person name="Wicker T."/>
            <person name="Bharti A.K."/>
            <person name="Chapman J."/>
            <person name="Feltus F.A."/>
            <person name="Gowik U."/>
            <person name="Grigoriev I.V."/>
            <person name="Lyons E."/>
            <person name="Maher C.A."/>
            <person name="Martis M."/>
            <person name="Narechania A."/>
            <person name="Otillar R.P."/>
            <person name="Penning B.W."/>
            <person name="Salamov A.A."/>
            <person name="Wang Y."/>
            <person name="Zhang L."/>
            <person name="Carpita N.C."/>
            <person name="Freeling M."/>
            <person name="Gingle A.R."/>
            <person name="Hash C.T."/>
            <person name="Keller B."/>
            <person name="Klein P."/>
            <person name="Kresovich S."/>
            <person name="McCann M.C."/>
            <person name="Ming R."/>
            <person name="Peterson D.G."/>
            <person name="Mehboob-ur-Rahman"/>
            <person name="Ware D."/>
            <person name="Westhoff P."/>
            <person name="Mayer K.F."/>
            <person name="Messing J."/>
            <person name="Rokhsar D.S."/>
        </authorList>
    </citation>
    <scope>NUCLEOTIDE SEQUENCE [LARGE SCALE GENOMIC DNA]</scope>
    <source>
        <strain evidence="4">cv. BTx623</strain>
    </source>
</reference>